<reference evidence="4 5" key="1">
    <citation type="submission" date="2018-04" db="EMBL/GenBank/DDBJ databases">
        <title>Genomic Encyclopedia of Archaeal and Bacterial Type Strains, Phase II (KMG-II): from individual species to whole genera.</title>
        <authorList>
            <person name="Goeker M."/>
        </authorList>
    </citation>
    <scope>NUCLEOTIDE SEQUENCE [LARGE SCALE GENOMIC DNA]</scope>
    <source>
        <strain evidence="4 5">DSM 28823</strain>
    </source>
</reference>
<keyword evidence="5" id="KW-1185">Reference proteome</keyword>
<evidence type="ECO:0000256" key="2">
    <source>
        <dbReference type="SAM" id="SignalP"/>
    </source>
</evidence>
<dbReference type="EMBL" id="QAAD01000003">
    <property type="protein sequence ID" value="PTN09914.1"/>
    <property type="molecule type" value="Genomic_DNA"/>
</dbReference>
<keyword evidence="1" id="KW-0175">Coiled coil</keyword>
<evidence type="ECO:0000313" key="5">
    <source>
        <dbReference type="Proteomes" id="UP000243525"/>
    </source>
</evidence>
<accession>A0A2T5C4X6</accession>
<comment type="caution">
    <text evidence="4">The sequence shown here is derived from an EMBL/GenBank/DDBJ whole genome shotgun (WGS) entry which is preliminary data.</text>
</comment>
<keyword evidence="2" id="KW-0732">Signal</keyword>
<dbReference type="PROSITE" id="PS51257">
    <property type="entry name" value="PROKAR_LIPOPROTEIN"/>
    <property type="match status" value="1"/>
</dbReference>
<feature type="coiled-coil region" evidence="1">
    <location>
        <begin position="74"/>
        <end position="108"/>
    </location>
</feature>
<dbReference type="OrthoDB" id="9778236at2"/>
<dbReference type="GO" id="GO:0015562">
    <property type="term" value="F:efflux transmembrane transporter activity"/>
    <property type="evidence" value="ECO:0007669"/>
    <property type="project" value="TreeGrafter"/>
</dbReference>
<feature type="signal peptide" evidence="2">
    <location>
        <begin position="1"/>
        <end position="20"/>
    </location>
</feature>
<dbReference type="SUPFAM" id="SSF111369">
    <property type="entry name" value="HlyD-like secretion proteins"/>
    <property type="match status" value="1"/>
</dbReference>
<organism evidence="4 5">
    <name type="scientific">Mangrovibacterium marinum</name>
    <dbReference type="NCBI Taxonomy" id="1639118"/>
    <lineage>
        <taxon>Bacteria</taxon>
        <taxon>Pseudomonadati</taxon>
        <taxon>Bacteroidota</taxon>
        <taxon>Bacteroidia</taxon>
        <taxon>Marinilabiliales</taxon>
        <taxon>Prolixibacteraceae</taxon>
        <taxon>Mangrovibacterium</taxon>
    </lineage>
</organism>
<dbReference type="RefSeq" id="WP_107821295.1">
    <property type="nucleotide sequence ID" value="NZ_OY782574.1"/>
</dbReference>
<dbReference type="AlphaFoldDB" id="A0A2T5C4X6"/>
<feature type="domain" description="Multidrug resistance protein MdtA-like barrel-sandwich hybrid" evidence="3">
    <location>
        <begin position="37"/>
        <end position="195"/>
    </location>
</feature>
<dbReference type="Pfam" id="PF25917">
    <property type="entry name" value="BSH_RND"/>
    <property type="match status" value="1"/>
</dbReference>
<sequence>MNRIYLLLLLVVLASACKNGDETSDAYGNFEADETIVSSEISGKLVRFEGEEGRQVKQGDVLAVIDSSTVKLQIEQLQAQVEAVAVKKVNLRAEIDVLQQQLKNAKISQNRVHKLFADKAATQQQVDDIDGQVRVLGQQVLSQQTQFAAINSELAVLQAQIASAENQLEKSVITSPVTGTILEKYTELGELAAPSKALVKLADLSELDLRVYVSGAQLPHVKLGQQVQVLIDEDKKTNQHLTGVVDWISAEAEFTPKIIQTKEERVKMVYAVKVKVKNDGRLKIGMPGEVNFE</sequence>
<dbReference type="InterPro" id="IPR058625">
    <property type="entry name" value="MdtA-like_BSH"/>
</dbReference>
<feature type="chain" id="PRO_5015562366" evidence="2">
    <location>
        <begin position="21"/>
        <end position="293"/>
    </location>
</feature>
<dbReference type="GO" id="GO:1990281">
    <property type="term" value="C:efflux pump complex"/>
    <property type="evidence" value="ECO:0007669"/>
    <property type="project" value="TreeGrafter"/>
</dbReference>
<gene>
    <name evidence="4" type="ORF">C8N47_103211</name>
</gene>
<dbReference type="Gene3D" id="2.40.50.100">
    <property type="match status" value="1"/>
</dbReference>
<proteinExistence type="predicted"/>
<dbReference type="Gene3D" id="2.40.30.170">
    <property type="match status" value="1"/>
</dbReference>
<evidence type="ECO:0000313" key="4">
    <source>
        <dbReference type="EMBL" id="PTN09914.1"/>
    </source>
</evidence>
<protein>
    <submittedName>
        <fullName evidence="4">HlyD family secretion protein</fullName>
    </submittedName>
</protein>
<dbReference type="PANTHER" id="PTHR30469">
    <property type="entry name" value="MULTIDRUG RESISTANCE PROTEIN MDTA"/>
    <property type="match status" value="1"/>
</dbReference>
<evidence type="ECO:0000256" key="1">
    <source>
        <dbReference type="SAM" id="Coils"/>
    </source>
</evidence>
<dbReference type="Proteomes" id="UP000243525">
    <property type="component" value="Unassembled WGS sequence"/>
</dbReference>
<feature type="coiled-coil region" evidence="1">
    <location>
        <begin position="147"/>
        <end position="174"/>
    </location>
</feature>
<dbReference type="Gene3D" id="1.10.287.470">
    <property type="entry name" value="Helix hairpin bin"/>
    <property type="match status" value="1"/>
</dbReference>
<name>A0A2T5C4X6_9BACT</name>
<dbReference type="PANTHER" id="PTHR30469:SF33">
    <property type="entry name" value="SLR1207 PROTEIN"/>
    <property type="match status" value="1"/>
</dbReference>
<evidence type="ECO:0000259" key="3">
    <source>
        <dbReference type="Pfam" id="PF25917"/>
    </source>
</evidence>